<dbReference type="GO" id="GO:0003729">
    <property type="term" value="F:mRNA binding"/>
    <property type="evidence" value="ECO:0007669"/>
    <property type="project" value="TreeGrafter"/>
</dbReference>
<evidence type="ECO:0000313" key="5">
    <source>
        <dbReference type="Proteomes" id="UP001153076"/>
    </source>
</evidence>
<reference evidence="4" key="1">
    <citation type="submission" date="2022-04" db="EMBL/GenBank/DDBJ databases">
        <title>Carnegiea gigantea Genome sequencing and assembly v2.</title>
        <authorList>
            <person name="Copetti D."/>
            <person name="Sanderson M.J."/>
            <person name="Burquez A."/>
            <person name="Wojciechowski M.F."/>
        </authorList>
    </citation>
    <scope>NUCLEOTIDE SEQUENCE</scope>
    <source>
        <strain evidence="4">SGP5-SGP5p</strain>
        <tissue evidence="4">Aerial part</tissue>
    </source>
</reference>
<comment type="caution">
    <text evidence="4">The sequence shown here is derived from an EMBL/GenBank/DDBJ whole genome shotgun (WGS) entry which is preliminary data.</text>
</comment>
<dbReference type="InterPro" id="IPR002885">
    <property type="entry name" value="PPR_rpt"/>
</dbReference>
<dbReference type="PANTHER" id="PTHR47933:SF11">
    <property type="entry name" value="PENTATRICOPEPTIDE REPEAT-CONTAINING PROTEIN 2"/>
    <property type="match status" value="1"/>
</dbReference>
<comment type="similarity">
    <text evidence="1">Belongs to the PPR family. P subfamily.</text>
</comment>
<dbReference type="Proteomes" id="UP001153076">
    <property type="component" value="Unassembled WGS sequence"/>
</dbReference>
<dbReference type="PROSITE" id="PS51375">
    <property type="entry name" value="PPR"/>
    <property type="match status" value="4"/>
</dbReference>
<dbReference type="NCBIfam" id="TIGR00756">
    <property type="entry name" value="PPR"/>
    <property type="match status" value="4"/>
</dbReference>
<feature type="repeat" description="PPR" evidence="3">
    <location>
        <begin position="188"/>
        <end position="222"/>
    </location>
</feature>
<sequence>MMKSKAGIGASISRAFFAFYEPCLHLGLHGNLLHLHPLPYCFFNYPLLGFPAPGFRVHCRHFVTASDDPELFLKSVRQRCKLGFSEVEPALSPFHQMKSLHPPPSVIVFNQLFAAMSKIKPFPPYSTILSLSSNLELSGLRPDHCTIGIRTTVVTATWEGSISGPPFWQWEDVKALLSEMLENNVALMVDSYSMLIDMHCKDGRVDEARAILECMVDRGIAPDVVAYSTLIDGLCKANKLKRTFKYFKEMQLHGIVPNVITFTSLFDGLHKNGHPHRAMALLREMHNNGIALGIMICDIQLDSLCESGCVKGAKAFFSTVISKGLKPDCRMYNTMIKGLCKKGLMTEATELLKKMEYSGYLPNSCTYNNIIRGFILNSDLQTALCYRDIMVNEGFEADVDTMSMFVDLLSSDQLDDSSKELLQKSFFSPKIR</sequence>
<evidence type="ECO:0000256" key="1">
    <source>
        <dbReference type="ARBA" id="ARBA00007626"/>
    </source>
</evidence>
<name>A0A9Q1JTH2_9CARY</name>
<dbReference type="Pfam" id="PF12854">
    <property type="entry name" value="PPR_1"/>
    <property type="match status" value="2"/>
</dbReference>
<accession>A0A9Q1JTH2</accession>
<evidence type="ECO:0008006" key="6">
    <source>
        <dbReference type="Google" id="ProtNLM"/>
    </source>
</evidence>
<dbReference type="PANTHER" id="PTHR47933">
    <property type="entry name" value="PENTATRICOPEPTIDE REPEAT-CONTAINING PROTEIN 1, MITOCHONDRIAL"/>
    <property type="match status" value="1"/>
</dbReference>
<gene>
    <name evidence="4" type="ORF">Cgig2_019149</name>
</gene>
<feature type="repeat" description="PPR" evidence="3">
    <location>
        <begin position="223"/>
        <end position="257"/>
    </location>
</feature>
<dbReference type="OrthoDB" id="185373at2759"/>
<dbReference type="AlphaFoldDB" id="A0A9Q1JTH2"/>
<organism evidence="4 5">
    <name type="scientific">Carnegiea gigantea</name>
    <dbReference type="NCBI Taxonomy" id="171969"/>
    <lineage>
        <taxon>Eukaryota</taxon>
        <taxon>Viridiplantae</taxon>
        <taxon>Streptophyta</taxon>
        <taxon>Embryophyta</taxon>
        <taxon>Tracheophyta</taxon>
        <taxon>Spermatophyta</taxon>
        <taxon>Magnoliopsida</taxon>
        <taxon>eudicotyledons</taxon>
        <taxon>Gunneridae</taxon>
        <taxon>Pentapetalae</taxon>
        <taxon>Caryophyllales</taxon>
        <taxon>Cactineae</taxon>
        <taxon>Cactaceae</taxon>
        <taxon>Cactoideae</taxon>
        <taxon>Echinocereeae</taxon>
        <taxon>Carnegiea</taxon>
    </lineage>
</organism>
<evidence type="ECO:0000256" key="2">
    <source>
        <dbReference type="ARBA" id="ARBA00022737"/>
    </source>
</evidence>
<evidence type="ECO:0000313" key="4">
    <source>
        <dbReference type="EMBL" id="KAJ8430577.1"/>
    </source>
</evidence>
<keyword evidence="2" id="KW-0677">Repeat</keyword>
<dbReference type="Pfam" id="PF01535">
    <property type="entry name" value="PPR"/>
    <property type="match status" value="1"/>
</dbReference>
<feature type="repeat" description="PPR" evidence="3">
    <location>
        <begin position="328"/>
        <end position="362"/>
    </location>
</feature>
<dbReference type="InterPro" id="IPR051240">
    <property type="entry name" value="Mito_RNA-Proc/Resp"/>
</dbReference>
<proteinExistence type="inferred from homology"/>
<protein>
    <recommendedName>
        <fullName evidence="6">Pentatricopeptide repeat-containing protein</fullName>
    </recommendedName>
</protein>
<dbReference type="Gene3D" id="1.25.40.10">
    <property type="entry name" value="Tetratricopeptide repeat domain"/>
    <property type="match status" value="2"/>
</dbReference>
<evidence type="ECO:0000256" key="3">
    <source>
        <dbReference type="PROSITE-ProRule" id="PRU00708"/>
    </source>
</evidence>
<feature type="repeat" description="PPR" evidence="3">
    <location>
        <begin position="258"/>
        <end position="292"/>
    </location>
</feature>
<dbReference type="EMBL" id="JAKOGI010000782">
    <property type="protein sequence ID" value="KAJ8430577.1"/>
    <property type="molecule type" value="Genomic_DNA"/>
</dbReference>
<dbReference type="Pfam" id="PF13041">
    <property type="entry name" value="PPR_2"/>
    <property type="match status" value="1"/>
</dbReference>
<dbReference type="InterPro" id="IPR011990">
    <property type="entry name" value="TPR-like_helical_dom_sf"/>
</dbReference>
<keyword evidence="5" id="KW-1185">Reference proteome</keyword>